<name>A0AB38ZM49_9VIRU</name>
<proteinExistence type="predicted"/>
<organism evidence="1">
    <name type="scientific">Mantoniella tinhauana virus 1</name>
    <dbReference type="NCBI Taxonomy" id="3111543"/>
    <lineage>
        <taxon>Viruses</taxon>
    </lineage>
</organism>
<protein>
    <submittedName>
        <fullName evidence="1">Uncharacterized protein</fullName>
    </submittedName>
</protein>
<accession>A0AB38ZM49</accession>
<evidence type="ECO:0000313" key="1">
    <source>
        <dbReference type="EMBL" id="XAO13461.1"/>
    </source>
</evidence>
<reference evidence="1" key="1">
    <citation type="submission" date="2024-01" db="EMBL/GenBank/DDBJ databases">
        <title>Genomic and biogeographic characterisation of Mantoniella tinhauana virus 1, the first discovered Mantoniella-infecting prasinovirus.</title>
        <authorList>
            <person name="Rey Redondo E."/>
            <person name="Yung C.C.M."/>
        </authorList>
    </citation>
    <scope>NUCLEOTIDE SEQUENCE</scope>
    <source>
        <strain evidence="1">Lau Fau Shan</strain>
    </source>
</reference>
<dbReference type="EMBL" id="PP130629">
    <property type="protein sequence ID" value="XAO13461.1"/>
    <property type="molecule type" value="Genomic_DNA"/>
</dbReference>
<sequence>MDDNIYSAETIKKFLNEHLLFRDEKLKKYFERNLQRDFEKFRTRLRTTHSDKTLEKMMYVLVTDSIRDIILDTIGELTQYLQNSGDLIISGGEAFNLYVDFKDRIVTSDIDAKFVPRFPMNGEYFGKLQALKLILWNKMGELAKRLNLKIKKRIMDMKKRHPQIFKYMGVGFQNNGPYVTRRYSLIKKKKGSEGPNPTTENVFIDVELFALDLNIRYYSPKSGKVENHTMGGILDIPFMRPREFGYEVGLTKRRGMTYRDVGTGKLVNDKRILVASKEFLIEDIYLMQKLKLRPEKREKDRQRLLKLARLFDKKIIPQASMDDIFKKIVPKISGKVRSKSNPGKVSMNNARRVDPYKYKNFTTKPSEEKLSKQIVYGLKPTIKGTTVNGYTKSHGGQRFNTKKLQWIEVNNINYLKNEFPLRLKNGKSIPKNINITNTLYGYNPRRNVNVPKNILNKSAAIPFVGLKK</sequence>